<evidence type="ECO:0000313" key="2">
    <source>
        <dbReference type="Proteomes" id="UP000078200"/>
    </source>
</evidence>
<proteinExistence type="predicted"/>
<protein>
    <submittedName>
        <fullName evidence="1">Uncharacterized protein</fullName>
    </submittedName>
</protein>
<name>A0A1A9V1S8_GLOAU</name>
<keyword evidence="2" id="KW-1185">Reference proteome</keyword>
<dbReference type="EnsemblMetazoa" id="GAUT023060-RA">
    <property type="protein sequence ID" value="GAUT023060-PA"/>
    <property type="gene ID" value="GAUT023060"/>
</dbReference>
<organism evidence="1 2">
    <name type="scientific">Glossina austeni</name>
    <name type="common">Savannah tsetse fly</name>
    <dbReference type="NCBI Taxonomy" id="7395"/>
    <lineage>
        <taxon>Eukaryota</taxon>
        <taxon>Metazoa</taxon>
        <taxon>Ecdysozoa</taxon>
        <taxon>Arthropoda</taxon>
        <taxon>Hexapoda</taxon>
        <taxon>Insecta</taxon>
        <taxon>Pterygota</taxon>
        <taxon>Neoptera</taxon>
        <taxon>Endopterygota</taxon>
        <taxon>Diptera</taxon>
        <taxon>Brachycera</taxon>
        <taxon>Muscomorpha</taxon>
        <taxon>Hippoboscoidea</taxon>
        <taxon>Glossinidae</taxon>
        <taxon>Glossina</taxon>
    </lineage>
</organism>
<dbReference type="VEuPathDB" id="VectorBase:GAUT023060"/>
<reference evidence="1" key="1">
    <citation type="submission" date="2020-05" db="UniProtKB">
        <authorList>
            <consortium name="EnsemblMetazoa"/>
        </authorList>
    </citation>
    <scope>IDENTIFICATION</scope>
    <source>
        <strain evidence="1">TTRI</strain>
    </source>
</reference>
<dbReference type="AlphaFoldDB" id="A0A1A9V1S8"/>
<accession>A0A1A9V1S8</accession>
<dbReference type="Proteomes" id="UP000078200">
    <property type="component" value="Unassembled WGS sequence"/>
</dbReference>
<evidence type="ECO:0000313" key="1">
    <source>
        <dbReference type="EnsemblMetazoa" id="GAUT023060-PA"/>
    </source>
</evidence>
<sequence>MMGHMGMRTDSYSKELQKKALDCIQKTATASHKVERSNTSNLIPSSRQQSNVTSRIKRVTVTSNYLAFTLFLQKRLFLDVYANRKEAKAKSMPNKDENLEIKFLAGTVLVVIEEEPCPTTRL</sequence>